<dbReference type="PANTHER" id="PTHR35807">
    <property type="entry name" value="TRANSCRIPTIONAL REGULATOR REDD-RELATED"/>
    <property type="match status" value="1"/>
</dbReference>
<dbReference type="Pfam" id="PF08007">
    <property type="entry name" value="JmjC_2"/>
    <property type="match status" value="1"/>
</dbReference>
<dbReference type="SMART" id="SM01043">
    <property type="entry name" value="BTAD"/>
    <property type="match status" value="1"/>
</dbReference>
<sequence length="670" mass="71978">MPLLEEALALWRADAFGALDSPWVNEFRESLRLERFRAELDRNDLLIHRGRQAERLGDLLSLSQVHPLDERLLGQLMLTLYREGRTAQALEHYDRTRRALAEELGTDPGAELRDLHLKILHADPALTPPVSESVPSTVRPSSANPLPVPLPSQLPSPPPLLAGRGQELAALDTVWDTGSTPVTVVCGLGGVGKTSLALRWAHDNLGRFPDGQLYVNLHGFSSSTSATKPQTAVHDFLIALGMDKKAIPTSAEAQIGLYRSLLVGRRMLILLDNARDAEQVRDLIPGSPTCVVLITSRNRLSGLVATEGARSIALGPLTPVEAHRLLAARAGERRVAAEPEAAESIITGCGRFPLALAIAAAGAAGDGHLPLSELAAELREAETRLDALETGDLDTSLRGVLDASHRALPAPAARLLSLLGVLPGQDIGLTAVVALAGLTASRTRALLRTLEAAHLVQQPDRVEGFLADGASLVLYPVQEFHPAIRRVCRLLQSRTGRLAEAVAFLSPPGQGALSLHQDKVDVIVLQTSGTKRWRIFGHFEGQDEPGLVTVPEGVQPAHRLTLTPGDTCYMPAGRPHQALSGDDWSLHISVTAWPVEPAQVLSSNLNRVLSDLPKTDLHTRWDGGFADTSALEHAADAAARAMKEAPREWRLPPSQAHTTQDRLASLLGIA</sequence>
<comment type="caution">
    <text evidence="5">The sequence shown here is derived from an EMBL/GenBank/DDBJ whole genome shotgun (WGS) entry which is preliminary data.</text>
</comment>
<dbReference type="SUPFAM" id="SSF48452">
    <property type="entry name" value="TPR-like"/>
    <property type="match status" value="1"/>
</dbReference>
<dbReference type="SUPFAM" id="SSF52540">
    <property type="entry name" value="P-loop containing nucleoside triphosphate hydrolases"/>
    <property type="match status" value="1"/>
</dbReference>
<evidence type="ECO:0000256" key="2">
    <source>
        <dbReference type="ARBA" id="ARBA00023163"/>
    </source>
</evidence>
<gene>
    <name evidence="5" type="ORF">Q8791_10285</name>
</gene>
<keyword evidence="1" id="KW-0805">Transcription regulation</keyword>
<dbReference type="EMBL" id="JAUZMY010000008">
    <property type="protein sequence ID" value="MEE2037607.1"/>
    <property type="molecule type" value="Genomic_DNA"/>
</dbReference>
<dbReference type="Pfam" id="PF03704">
    <property type="entry name" value="BTAD"/>
    <property type="match status" value="1"/>
</dbReference>
<feature type="compositionally biased region" description="Polar residues" evidence="3">
    <location>
        <begin position="133"/>
        <end position="144"/>
    </location>
</feature>
<evidence type="ECO:0000313" key="6">
    <source>
        <dbReference type="Proteomes" id="UP001356095"/>
    </source>
</evidence>
<organism evidence="5 6">
    <name type="scientific">Nocardiopsis codii</name>
    <dbReference type="NCBI Taxonomy" id="3065942"/>
    <lineage>
        <taxon>Bacteria</taxon>
        <taxon>Bacillati</taxon>
        <taxon>Actinomycetota</taxon>
        <taxon>Actinomycetes</taxon>
        <taxon>Streptosporangiales</taxon>
        <taxon>Nocardiopsidaceae</taxon>
        <taxon>Nocardiopsis</taxon>
    </lineage>
</organism>
<dbReference type="Gene3D" id="1.25.40.10">
    <property type="entry name" value="Tetratricopeptide repeat domain"/>
    <property type="match status" value="1"/>
</dbReference>
<keyword evidence="2" id="KW-0804">Transcription</keyword>
<accession>A0ABU7K5T7</accession>
<dbReference type="Pfam" id="PF00931">
    <property type="entry name" value="NB-ARC"/>
    <property type="match status" value="1"/>
</dbReference>
<dbReference type="InterPro" id="IPR011990">
    <property type="entry name" value="TPR-like_helical_dom_sf"/>
</dbReference>
<dbReference type="SUPFAM" id="SSF51197">
    <property type="entry name" value="Clavaminate synthase-like"/>
    <property type="match status" value="1"/>
</dbReference>
<dbReference type="CDD" id="cd15831">
    <property type="entry name" value="BTAD"/>
    <property type="match status" value="1"/>
</dbReference>
<evidence type="ECO:0000259" key="4">
    <source>
        <dbReference type="PROSITE" id="PS51184"/>
    </source>
</evidence>
<dbReference type="PROSITE" id="PS51184">
    <property type="entry name" value="JMJC"/>
    <property type="match status" value="1"/>
</dbReference>
<name>A0ABU7K5T7_9ACTN</name>
<feature type="region of interest" description="Disordered" evidence="3">
    <location>
        <begin position="126"/>
        <end position="145"/>
    </location>
</feature>
<dbReference type="Gene3D" id="2.60.120.650">
    <property type="entry name" value="Cupin"/>
    <property type="match status" value="1"/>
</dbReference>
<reference evidence="5 6" key="1">
    <citation type="submission" date="2023-08" db="EMBL/GenBank/DDBJ databases">
        <authorList>
            <person name="Girao M."/>
            <person name="Carvalho M.F."/>
        </authorList>
    </citation>
    <scope>NUCLEOTIDE SEQUENCE [LARGE SCALE GENOMIC DNA]</scope>
    <source>
        <strain evidence="5 6">CT-R113</strain>
    </source>
</reference>
<proteinExistence type="predicted"/>
<dbReference type="InterPro" id="IPR027417">
    <property type="entry name" value="P-loop_NTPase"/>
</dbReference>
<dbReference type="Proteomes" id="UP001356095">
    <property type="component" value="Unassembled WGS sequence"/>
</dbReference>
<feature type="domain" description="JmjC" evidence="4">
    <location>
        <begin position="458"/>
        <end position="609"/>
    </location>
</feature>
<dbReference type="InterPro" id="IPR005158">
    <property type="entry name" value="BTAD"/>
</dbReference>
<evidence type="ECO:0000313" key="5">
    <source>
        <dbReference type="EMBL" id="MEE2037607.1"/>
    </source>
</evidence>
<evidence type="ECO:0000256" key="1">
    <source>
        <dbReference type="ARBA" id="ARBA00023015"/>
    </source>
</evidence>
<dbReference type="RefSeq" id="WP_330091535.1">
    <property type="nucleotide sequence ID" value="NZ_JAUZMY010000008.1"/>
</dbReference>
<dbReference type="PANTHER" id="PTHR35807:SF1">
    <property type="entry name" value="TRANSCRIPTIONAL REGULATOR REDD"/>
    <property type="match status" value="1"/>
</dbReference>
<keyword evidence="6" id="KW-1185">Reference proteome</keyword>
<dbReference type="InterPro" id="IPR051677">
    <property type="entry name" value="AfsR-DnrI-RedD_regulator"/>
</dbReference>
<dbReference type="InterPro" id="IPR002182">
    <property type="entry name" value="NB-ARC"/>
</dbReference>
<dbReference type="PRINTS" id="PR00364">
    <property type="entry name" value="DISEASERSIST"/>
</dbReference>
<dbReference type="InterPro" id="IPR003347">
    <property type="entry name" value="JmjC_dom"/>
</dbReference>
<dbReference type="Gene3D" id="3.40.50.300">
    <property type="entry name" value="P-loop containing nucleotide triphosphate hydrolases"/>
    <property type="match status" value="1"/>
</dbReference>
<evidence type="ECO:0000256" key="3">
    <source>
        <dbReference type="SAM" id="MobiDB-lite"/>
    </source>
</evidence>
<protein>
    <submittedName>
        <fullName evidence="5">BTAD domain-containing putative transcriptional regulator</fullName>
    </submittedName>
</protein>